<dbReference type="EMBL" id="JFBX01000562">
    <property type="protein sequence ID" value="KXH35453.1"/>
    <property type="molecule type" value="Genomic_DNA"/>
</dbReference>
<organism evidence="2 3">
    <name type="scientific">Colletotrichum simmondsii</name>
    <dbReference type="NCBI Taxonomy" id="703756"/>
    <lineage>
        <taxon>Eukaryota</taxon>
        <taxon>Fungi</taxon>
        <taxon>Dikarya</taxon>
        <taxon>Ascomycota</taxon>
        <taxon>Pezizomycotina</taxon>
        <taxon>Sordariomycetes</taxon>
        <taxon>Hypocreomycetidae</taxon>
        <taxon>Glomerellales</taxon>
        <taxon>Glomerellaceae</taxon>
        <taxon>Colletotrichum</taxon>
        <taxon>Colletotrichum acutatum species complex</taxon>
    </lineage>
</organism>
<feature type="chain" id="PRO_5007802425" evidence="1">
    <location>
        <begin position="20"/>
        <end position="72"/>
    </location>
</feature>
<feature type="signal peptide" evidence="1">
    <location>
        <begin position="1"/>
        <end position="19"/>
    </location>
</feature>
<name>A0A135SHQ7_9PEZI</name>
<keyword evidence="3" id="KW-1185">Reference proteome</keyword>
<proteinExistence type="predicted"/>
<evidence type="ECO:0000313" key="2">
    <source>
        <dbReference type="EMBL" id="KXH35453.1"/>
    </source>
</evidence>
<comment type="caution">
    <text evidence="2">The sequence shown here is derived from an EMBL/GenBank/DDBJ whole genome shotgun (WGS) entry which is preliminary data.</text>
</comment>
<dbReference type="Proteomes" id="UP000070328">
    <property type="component" value="Unassembled WGS sequence"/>
</dbReference>
<evidence type="ECO:0000313" key="3">
    <source>
        <dbReference type="Proteomes" id="UP000070328"/>
    </source>
</evidence>
<dbReference type="AlphaFoldDB" id="A0A135SHQ7"/>
<keyword evidence="1" id="KW-0732">Signal</keyword>
<reference evidence="2 3" key="1">
    <citation type="submission" date="2014-02" db="EMBL/GenBank/DDBJ databases">
        <title>The genome sequence of Colletotrichum simmondsii CBS122122.</title>
        <authorList>
            <person name="Baroncelli R."/>
            <person name="Thon M.R."/>
        </authorList>
    </citation>
    <scope>NUCLEOTIDE SEQUENCE [LARGE SCALE GENOMIC DNA]</scope>
    <source>
        <strain evidence="2 3">CBS122122</strain>
    </source>
</reference>
<gene>
    <name evidence="2" type="ORF">CSIM01_10212</name>
</gene>
<sequence length="72" mass="7585">MQLTTLFAIVAAMASPAIAASCRPYNNPGVMEGNSCTARESCPVGQRFGEIKGYNFGDAGKPCSVDFTCCTR</sequence>
<accession>A0A135SHQ7</accession>
<evidence type="ECO:0000256" key="1">
    <source>
        <dbReference type="SAM" id="SignalP"/>
    </source>
</evidence>
<protein>
    <submittedName>
        <fullName evidence="2">Uncharacterized protein</fullName>
    </submittedName>
</protein>